<evidence type="ECO:0000256" key="3">
    <source>
        <dbReference type="ARBA" id="ARBA00022801"/>
    </source>
</evidence>
<organism evidence="6 7">
    <name type="scientific">Lentibacillus amyloliquefaciens</name>
    <dbReference type="NCBI Taxonomy" id="1472767"/>
    <lineage>
        <taxon>Bacteria</taxon>
        <taxon>Bacillati</taxon>
        <taxon>Bacillota</taxon>
        <taxon>Bacilli</taxon>
        <taxon>Bacillales</taxon>
        <taxon>Bacillaceae</taxon>
        <taxon>Lentibacillus</taxon>
    </lineage>
</organism>
<feature type="domain" description="TNase-like" evidence="5">
    <location>
        <begin position="85"/>
        <end position="217"/>
    </location>
</feature>
<dbReference type="PROSITE" id="PS01123">
    <property type="entry name" value="TNASE_1"/>
    <property type="match status" value="1"/>
</dbReference>
<dbReference type="InterPro" id="IPR002071">
    <property type="entry name" value="Thermonucl_AS"/>
</dbReference>
<dbReference type="GO" id="GO:0016787">
    <property type="term" value="F:hydrolase activity"/>
    <property type="evidence" value="ECO:0007669"/>
    <property type="project" value="UniProtKB-KW"/>
</dbReference>
<dbReference type="Proteomes" id="UP000050331">
    <property type="component" value="Chromosome"/>
</dbReference>
<dbReference type="GO" id="GO:0003676">
    <property type="term" value="F:nucleic acid binding"/>
    <property type="evidence" value="ECO:0007669"/>
    <property type="project" value="InterPro"/>
</dbReference>
<evidence type="ECO:0000256" key="1">
    <source>
        <dbReference type="ARBA" id="ARBA00022722"/>
    </source>
</evidence>
<dbReference type="InterPro" id="IPR035437">
    <property type="entry name" value="SNase_OB-fold_sf"/>
</dbReference>
<reference evidence="6 7" key="1">
    <citation type="submission" date="2016-01" db="EMBL/GenBank/DDBJ databases">
        <title>Complete genome sequence of strain Lentibacillus amyloliquefaciens LAM0015T isolated from saline sediment.</title>
        <authorList>
            <person name="Wang J.-L."/>
            <person name="He M.-X."/>
        </authorList>
    </citation>
    <scope>NUCLEOTIDE SEQUENCE [LARGE SCALE GENOMIC DNA]</scope>
    <source>
        <strain evidence="6 7">LAM0015</strain>
    </source>
</reference>
<dbReference type="PANTHER" id="PTHR12302:SF3">
    <property type="entry name" value="SERINE_THREONINE-PROTEIN KINASE 31"/>
    <property type="match status" value="1"/>
</dbReference>
<evidence type="ECO:0000313" key="6">
    <source>
        <dbReference type="EMBL" id="ALX48513.1"/>
    </source>
</evidence>
<dbReference type="PROSITE" id="PS51257">
    <property type="entry name" value="PROKAR_LIPOPROTEIN"/>
    <property type="match status" value="1"/>
</dbReference>
<name>A0A0U4E6K0_9BACI</name>
<keyword evidence="2" id="KW-0255">Endonuclease</keyword>
<dbReference type="SUPFAM" id="SSF50199">
    <property type="entry name" value="Staphylococcal nuclease"/>
    <property type="match status" value="1"/>
</dbReference>
<keyword evidence="7" id="KW-1185">Reference proteome</keyword>
<dbReference type="InterPro" id="IPR016071">
    <property type="entry name" value="Staphylococal_nuclease_OB-fold"/>
</dbReference>
<feature type="compositionally biased region" description="Basic and acidic residues" evidence="4">
    <location>
        <begin position="288"/>
        <end position="298"/>
    </location>
</feature>
<feature type="compositionally biased region" description="Basic and acidic residues" evidence="4">
    <location>
        <begin position="47"/>
        <end position="72"/>
    </location>
</feature>
<dbReference type="KEGG" id="lao:AOX59_07760"/>
<feature type="compositionally biased region" description="Basic and acidic residues" evidence="4">
    <location>
        <begin position="263"/>
        <end position="276"/>
    </location>
</feature>
<dbReference type="PROSITE" id="PS50830">
    <property type="entry name" value="TNASE_3"/>
    <property type="match status" value="1"/>
</dbReference>
<dbReference type="Gene3D" id="2.40.50.90">
    <property type="match status" value="1"/>
</dbReference>
<feature type="region of interest" description="Disordered" evidence="4">
    <location>
        <begin position="31"/>
        <end position="94"/>
    </location>
</feature>
<protein>
    <recommendedName>
        <fullName evidence="5">TNase-like domain-containing protein</fullName>
    </recommendedName>
</protein>
<evidence type="ECO:0000256" key="4">
    <source>
        <dbReference type="SAM" id="MobiDB-lite"/>
    </source>
</evidence>
<proteinExistence type="predicted"/>
<accession>A0A0U4E6K0</accession>
<evidence type="ECO:0000259" key="5">
    <source>
        <dbReference type="PROSITE" id="PS50830"/>
    </source>
</evidence>
<dbReference type="SMART" id="SM00318">
    <property type="entry name" value="SNc"/>
    <property type="match status" value="1"/>
</dbReference>
<dbReference type="Pfam" id="PF00565">
    <property type="entry name" value="SNase"/>
    <property type="match status" value="1"/>
</dbReference>
<dbReference type="STRING" id="1472767.AOX59_07760"/>
<evidence type="ECO:0000256" key="2">
    <source>
        <dbReference type="ARBA" id="ARBA00022759"/>
    </source>
</evidence>
<dbReference type="EMBL" id="CP013862">
    <property type="protein sequence ID" value="ALX48513.1"/>
    <property type="molecule type" value="Genomic_DNA"/>
</dbReference>
<feature type="region of interest" description="Disordered" evidence="4">
    <location>
        <begin position="229"/>
        <end position="306"/>
    </location>
</feature>
<keyword evidence="1" id="KW-0540">Nuclease</keyword>
<keyword evidence="3" id="KW-0378">Hydrolase</keyword>
<dbReference type="PANTHER" id="PTHR12302">
    <property type="entry name" value="EBNA2 BINDING PROTEIN P100"/>
    <property type="match status" value="1"/>
</dbReference>
<gene>
    <name evidence="6" type="ORF">AOX59_07760</name>
</gene>
<dbReference type="RefSeq" id="WP_068444206.1">
    <property type="nucleotide sequence ID" value="NZ_CP013862.1"/>
</dbReference>
<feature type="compositionally biased region" description="Polar residues" evidence="4">
    <location>
        <begin position="74"/>
        <end position="91"/>
    </location>
</feature>
<feature type="compositionally biased region" description="Polar residues" evidence="4">
    <location>
        <begin position="229"/>
        <end position="252"/>
    </location>
</feature>
<dbReference type="CDD" id="cd00175">
    <property type="entry name" value="SNc"/>
    <property type="match status" value="1"/>
</dbReference>
<dbReference type="GO" id="GO:0004519">
    <property type="term" value="F:endonuclease activity"/>
    <property type="evidence" value="ECO:0007669"/>
    <property type="project" value="UniProtKB-KW"/>
</dbReference>
<evidence type="ECO:0000313" key="7">
    <source>
        <dbReference type="Proteomes" id="UP000050331"/>
    </source>
</evidence>
<dbReference type="AlphaFoldDB" id="A0A0U4E6K0"/>
<feature type="compositionally biased region" description="Polar residues" evidence="4">
    <location>
        <begin position="31"/>
        <end position="46"/>
    </location>
</feature>
<sequence>MLKVIFGTPWKPVTALTFVMFIILAGCAPSNETETVNNSESAPNKETQTEEKQDLPDYPTEKSNEDQTDKNAADNASSSDQQTPGDASATVTRVVDGDTVEINLDGKTEDVRLLLVDTPETVHPNKPVQPFGPEASQFAKDKLAGEQVRIEYDGPKRDNYDRLLTYIWVDGNNFNKMLLEEGLARYAYVYDPPYTHSSAFMKAQNQAKSAGRGIWSRDNYVTNDGFNAQEQQQSETEPSGNTNQESASNDSGSGDLKYNPNGPDRDCSDFDVHENAQEFYEAAGGPEEDPHRLDRDGEGTACDSLA</sequence>